<keyword evidence="3" id="KW-1185">Reference proteome</keyword>
<dbReference type="VEuPathDB" id="FungiDB:FUN_010924"/>
<proteinExistence type="predicted"/>
<gene>
    <name evidence="2" type="ORF">RhiirA4_537960</name>
</gene>
<organism evidence="2 3">
    <name type="scientific">Rhizophagus irregularis</name>
    <dbReference type="NCBI Taxonomy" id="588596"/>
    <lineage>
        <taxon>Eukaryota</taxon>
        <taxon>Fungi</taxon>
        <taxon>Fungi incertae sedis</taxon>
        <taxon>Mucoromycota</taxon>
        <taxon>Glomeromycotina</taxon>
        <taxon>Glomeromycetes</taxon>
        <taxon>Glomerales</taxon>
        <taxon>Glomeraceae</taxon>
        <taxon>Rhizophagus</taxon>
    </lineage>
</organism>
<dbReference type="GO" id="GO:0005524">
    <property type="term" value="F:ATP binding"/>
    <property type="evidence" value="ECO:0007669"/>
    <property type="project" value="InterPro"/>
</dbReference>
<dbReference type="InterPro" id="IPR054289">
    <property type="entry name" value="DUF7025"/>
</dbReference>
<reference evidence="2 3" key="1">
    <citation type="submission" date="2015-10" db="EMBL/GenBank/DDBJ databases">
        <title>Genome analyses suggest a sexual origin of heterokaryosis in a supposedly ancient asexual fungus.</title>
        <authorList>
            <person name="Ropars J."/>
            <person name="Sedzielewska K."/>
            <person name="Noel J."/>
            <person name="Charron P."/>
            <person name="Farinelli L."/>
            <person name="Marton T."/>
            <person name="Kruger M."/>
            <person name="Pelin A."/>
            <person name="Brachmann A."/>
            <person name="Corradi N."/>
        </authorList>
    </citation>
    <scope>NUCLEOTIDE SEQUENCE [LARGE SCALE GENOMIC DNA]</scope>
    <source>
        <strain evidence="2 3">A4</strain>
    </source>
</reference>
<dbReference type="EMBL" id="LLXI01000057">
    <property type="protein sequence ID" value="PKY39261.1"/>
    <property type="molecule type" value="Genomic_DNA"/>
</dbReference>
<dbReference type="Pfam" id="PF00004">
    <property type="entry name" value="AAA"/>
    <property type="match status" value="1"/>
</dbReference>
<dbReference type="InterPro" id="IPR027417">
    <property type="entry name" value="P-loop_NTPase"/>
</dbReference>
<dbReference type="InterPro" id="IPR003593">
    <property type="entry name" value="AAA+_ATPase"/>
</dbReference>
<dbReference type="Proteomes" id="UP000234323">
    <property type="component" value="Unassembled WGS sequence"/>
</dbReference>
<dbReference type="VEuPathDB" id="FungiDB:RhiirA1_539789"/>
<comment type="caution">
    <text evidence="2">The sequence shown here is derived from an EMBL/GenBank/DDBJ whole genome shotgun (WGS) entry which is preliminary data.</text>
</comment>
<dbReference type="InterPro" id="IPR003959">
    <property type="entry name" value="ATPase_AAA_core"/>
</dbReference>
<keyword evidence="2" id="KW-0378">Hydrolase</keyword>
<protein>
    <submittedName>
        <fullName evidence="2">P-loop containing nucleoside triphosphate hydrolase protein</fullName>
    </submittedName>
</protein>
<dbReference type="PANTHER" id="PTHR46411">
    <property type="entry name" value="FAMILY ATPASE, PUTATIVE-RELATED"/>
    <property type="match status" value="1"/>
</dbReference>
<dbReference type="AlphaFoldDB" id="A0A2I1FY00"/>
<dbReference type="PANTHER" id="PTHR46411:SF3">
    <property type="entry name" value="AAA+ ATPASE DOMAIN-CONTAINING PROTEIN"/>
    <property type="match status" value="1"/>
</dbReference>
<dbReference type="CDD" id="cd19481">
    <property type="entry name" value="RecA-like_protease"/>
    <property type="match status" value="1"/>
</dbReference>
<name>A0A2I1FY00_9GLOM</name>
<dbReference type="SMART" id="SM00382">
    <property type="entry name" value="AAA"/>
    <property type="match status" value="1"/>
</dbReference>
<evidence type="ECO:0000313" key="3">
    <source>
        <dbReference type="Proteomes" id="UP000234323"/>
    </source>
</evidence>
<accession>A0A2I1FY00</accession>
<dbReference type="SUPFAM" id="SSF52540">
    <property type="entry name" value="P-loop containing nucleoside triphosphate hydrolases"/>
    <property type="match status" value="1"/>
</dbReference>
<dbReference type="Gene3D" id="3.40.50.300">
    <property type="entry name" value="P-loop containing nucleotide triphosphate hydrolases"/>
    <property type="match status" value="1"/>
</dbReference>
<evidence type="ECO:0000259" key="1">
    <source>
        <dbReference type="SMART" id="SM00382"/>
    </source>
</evidence>
<dbReference type="Pfam" id="PF22942">
    <property type="entry name" value="DUF7025"/>
    <property type="match status" value="1"/>
</dbReference>
<sequence>MIRNIILTYSLLSIFSISSKTNMNQLDNKQQADACGEKIQESAPFRVECDDGDVFVCIIDSALKETLRKYLKVEDLYELKPKISLHALFLALPELQNAVGRNNDANKTKKSSMIIDIDDDYDNDYDELYASNDDSCKNVHLESLVDLIEVEYKSRVGEIKEMIKNNVISFKNLFYLFTKGQHVRAIWNDCVVGAKVVKVMYQKYFMDHEYMMINAQIIDSDGVTFVHGIKTFFINDWGGGVREIEKLRVVPLPEESPIRSQLVERGRKFVKYGIGPHYLQYTGNMFSNSWFGTTTYKSDGRVMIDTVSFSRINPNYNMETAKKVMQNNGGIYEKSVKEEELFMCAPSFYGFSYTTKKWGQLYIDNLNEISFDDDAFEQLVMDPIKKELISSLVTSKHEGVDLISGKGGGCIFLLHGPPGVGKTLTAEAISEYLHRPLYAVSVGELGTSVIELEEKLSEILEVANIWNAVILIDEADIFLERRSELDIKRNALVSVFLRLLEYHQGILFLTTNRVKCFDEAFQSRISVALKYNELDINAREQVWLTFLDRIEGKNKSQVNIENLKKRPLNGREIKTAVRLAKALTTKNDPDALITTKQLETILDISKSFGKELENRDKDENNLENQDSDENLYEKFLSLEKEMNELKRKLQLKEFIETSSNK</sequence>
<dbReference type="GO" id="GO:0016887">
    <property type="term" value="F:ATP hydrolysis activity"/>
    <property type="evidence" value="ECO:0007669"/>
    <property type="project" value="InterPro"/>
</dbReference>
<dbReference type="VEuPathDB" id="FungiDB:RhiirFUN_016191"/>
<evidence type="ECO:0000313" key="2">
    <source>
        <dbReference type="EMBL" id="PKY39261.1"/>
    </source>
</evidence>
<feature type="domain" description="AAA+ ATPase" evidence="1">
    <location>
        <begin position="408"/>
        <end position="540"/>
    </location>
</feature>